<dbReference type="PANTHER" id="PTHR23354">
    <property type="entry name" value="NUCLEOLAR PROTEIN 7/ESTROGEN RECEPTOR COACTIVATOR-RELATED"/>
    <property type="match status" value="1"/>
</dbReference>
<dbReference type="GO" id="GO:0005739">
    <property type="term" value="C:mitochondrion"/>
    <property type="evidence" value="ECO:0007669"/>
    <property type="project" value="UniProtKB-SubCell"/>
</dbReference>
<feature type="compositionally biased region" description="Basic residues" evidence="5">
    <location>
        <begin position="48"/>
        <end position="61"/>
    </location>
</feature>
<evidence type="ECO:0000256" key="1">
    <source>
        <dbReference type="ARBA" id="ARBA00004173"/>
    </source>
</evidence>
<comment type="subcellular location">
    <subcellularLocation>
        <location evidence="1">Mitochondrion</location>
    </subcellularLocation>
</comment>
<dbReference type="SMART" id="SM00584">
    <property type="entry name" value="TLDc"/>
    <property type="match status" value="1"/>
</dbReference>
<dbReference type="EMBL" id="HBIJ01000843">
    <property type="protein sequence ID" value="CAE0359889.1"/>
    <property type="molecule type" value="Transcribed_RNA"/>
</dbReference>
<dbReference type="PROSITE" id="PS51886">
    <property type="entry name" value="TLDC"/>
    <property type="match status" value="1"/>
</dbReference>
<evidence type="ECO:0000256" key="2">
    <source>
        <dbReference type="ARBA" id="ARBA00009540"/>
    </source>
</evidence>
<evidence type="ECO:0000256" key="3">
    <source>
        <dbReference type="ARBA" id="ARBA00023128"/>
    </source>
</evidence>
<comment type="similarity">
    <text evidence="2">Belongs to the OXR1 family.</text>
</comment>
<organism evidence="7">
    <name type="scientific">Aureoumbra lagunensis</name>
    <dbReference type="NCBI Taxonomy" id="44058"/>
    <lineage>
        <taxon>Eukaryota</taxon>
        <taxon>Sar</taxon>
        <taxon>Stramenopiles</taxon>
        <taxon>Ochrophyta</taxon>
        <taxon>Pelagophyceae</taxon>
        <taxon>Pelagomonadales</taxon>
        <taxon>Aureoumbra</taxon>
    </lineage>
</organism>
<feature type="region of interest" description="Disordered" evidence="5">
    <location>
        <begin position="1"/>
        <end position="61"/>
    </location>
</feature>
<evidence type="ECO:0000259" key="6">
    <source>
        <dbReference type="PROSITE" id="PS51886"/>
    </source>
</evidence>
<dbReference type="PANTHER" id="PTHR23354:SF62">
    <property type="entry name" value="MUSTARD, ISOFORM V"/>
    <property type="match status" value="1"/>
</dbReference>
<feature type="region of interest" description="Disordered" evidence="5">
    <location>
        <begin position="301"/>
        <end position="324"/>
    </location>
</feature>
<evidence type="ECO:0000313" key="7">
    <source>
        <dbReference type="EMBL" id="CAE0359889.1"/>
    </source>
</evidence>
<name>A0A7S3JQC0_9STRA</name>
<sequence>MSTSPKKSKRSGTCQSALERATMDEASETETEFSFASGNYYGGMNASSRRRHRKSKDRKKVKIARRMRKQLAKATGQHHVVSRLKQLIFGSAEEEPDFFEEADEDNEAETPLPIIALAPCEDEAILSKSERRAIVSQALPERLRSRRLFRRYAAHNDGYDLNSLSRICSDLENKPALLIIKTIDNMLFGTFIGAAPFGKLTQITSESSALSLEAAVFRLDLIEPQPLNRRELFAQRHAFRSQKNIFFEAPETFILALRTRNFLAIAADARTGGAALRLTASLDSGTSDASDLFKSPPLHKISSSSITEDASPAPSKTSHSSDDDRFEVADVEVYGFEFNF</sequence>
<dbReference type="InterPro" id="IPR006571">
    <property type="entry name" value="TLDc_dom"/>
</dbReference>
<feature type="compositionally biased region" description="Polar residues" evidence="5">
    <location>
        <begin position="301"/>
        <end position="318"/>
    </location>
</feature>
<dbReference type="Pfam" id="PF07534">
    <property type="entry name" value="TLD"/>
    <property type="match status" value="1"/>
</dbReference>
<reference evidence="7" key="1">
    <citation type="submission" date="2021-01" db="EMBL/GenBank/DDBJ databases">
        <authorList>
            <person name="Corre E."/>
            <person name="Pelletier E."/>
            <person name="Niang G."/>
            <person name="Scheremetjew M."/>
            <person name="Finn R."/>
            <person name="Kale V."/>
            <person name="Holt S."/>
            <person name="Cochrane G."/>
            <person name="Meng A."/>
            <person name="Brown T."/>
            <person name="Cohen L."/>
        </authorList>
    </citation>
    <scope>NUCLEOTIDE SEQUENCE</scope>
    <source>
        <strain evidence="7">CCMP1510</strain>
    </source>
</reference>
<evidence type="ECO:0000256" key="5">
    <source>
        <dbReference type="SAM" id="MobiDB-lite"/>
    </source>
</evidence>
<accession>A0A7S3JQC0</accession>
<evidence type="ECO:0000256" key="4">
    <source>
        <dbReference type="ARBA" id="ARBA00040604"/>
    </source>
</evidence>
<protein>
    <recommendedName>
        <fullName evidence="4">Oxidation resistance protein 1</fullName>
    </recommendedName>
</protein>
<proteinExistence type="inferred from homology"/>
<feature type="compositionally biased region" description="Basic residues" evidence="5">
    <location>
        <begin position="1"/>
        <end position="10"/>
    </location>
</feature>
<gene>
    <name evidence="7" type="ORF">ALAG00032_LOCUS618</name>
</gene>
<dbReference type="AlphaFoldDB" id="A0A7S3JQC0"/>
<keyword evidence="3" id="KW-0496">Mitochondrion</keyword>
<feature type="domain" description="TLDc" evidence="6">
    <location>
        <begin position="125"/>
        <end position="337"/>
    </location>
</feature>